<dbReference type="InterPro" id="IPR012437">
    <property type="entry name" value="DUF1638"/>
</dbReference>
<evidence type="ECO:0000313" key="3">
    <source>
        <dbReference type="Proteomes" id="UP000036873"/>
    </source>
</evidence>
<dbReference type="Proteomes" id="UP000036873">
    <property type="component" value="Unassembled WGS sequence"/>
</dbReference>
<gene>
    <name evidence="2" type="ORF">AKG39_01905</name>
</gene>
<organism evidence="2 3">
    <name type="scientific">Acetobacterium bakii</name>
    <dbReference type="NCBI Taxonomy" id="52689"/>
    <lineage>
        <taxon>Bacteria</taxon>
        <taxon>Bacillati</taxon>
        <taxon>Bacillota</taxon>
        <taxon>Clostridia</taxon>
        <taxon>Eubacteriales</taxon>
        <taxon>Eubacteriaceae</taxon>
        <taxon>Acetobacterium</taxon>
    </lineage>
</organism>
<proteinExistence type="predicted"/>
<dbReference type="AlphaFoldDB" id="A0A0L6U3X9"/>
<keyword evidence="3" id="KW-1185">Reference proteome</keyword>
<name>A0A0L6U3X9_9FIRM</name>
<reference evidence="3" key="1">
    <citation type="submission" date="2015-07" db="EMBL/GenBank/DDBJ databases">
        <title>Draft genome sequence of Acetobacterium bakii DSM 8293, a potential psychrophilic chemical producer through syngas fermentation.</title>
        <authorList>
            <person name="Song Y."/>
            <person name="Hwang S."/>
            <person name="Cho B.-K."/>
        </authorList>
    </citation>
    <scope>NUCLEOTIDE SEQUENCE [LARGE SCALE GENOMIC DNA]</scope>
    <source>
        <strain evidence="3">DSM 8239</strain>
    </source>
</reference>
<feature type="domain" description="DUF1638" evidence="1">
    <location>
        <begin position="30"/>
        <end position="192"/>
    </location>
</feature>
<dbReference type="PATRIC" id="fig|52689.4.peg.3079"/>
<sequence>MKRLLIACETIRNEVELVLKRQSLEIDILWMPNTLHDSPDRLRDALQTEINKAEEDYDELLFAYGNCGNGLLGLKSEKATLVIPQYGDCIDMLLCETDNLERVRTNTYFLTDGWLKGEKTLDVEYEHNLKKYGEQRAKRIMHIMFKHYKNLMLIDTGAYDTKKVLPRVNDIGELIGLEVIVRPGSISPLEKLVSGQWEDKFCVVPPGRATNYDDFLGIAIRNV</sequence>
<dbReference type="Pfam" id="PF07796">
    <property type="entry name" value="DUF1638"/>
    <property type="match status" value="1"/>
</dbReference>
<dbReference type="STRING" id="52689.AKG39_01905"/>
<dbReference type="OrthoDB" id="9787351at2"/>
<dbReference type="EMBL" id="LGYO01000006">
    <property type="protein sequence ID" value="KNZ43223.1"/>
    <property type="molecule type" value="Genomic_DNA"/>
</dbReference>
<comment type="caution">
    <text evidence="2">The sequence shown here is derived from an EMBL/GenBank/DDBJ whole genome shotgun (WGS) entry which is preliminary data.</text>
</comment>
<dbReference type="RefSeq" id="WP_050738668.1">
    <property type="nucleotide sequence ID" value="NZ_LGYO01000006.1"/>
</dbReference>
<evidence type="ECO:0000313" key="2">
    <source>
        <dbReference type="EMBL" id="KNZ43223.1"/>
    </source>
</evidence>
<accession>A0A0L6U3X9</accession>
<evidence type="ECO:0000259" key="1">
    <source>
        <dbReference type="Pfam" id="PF07796"/>
    </source>
</evidence>
<protein>
    <recommendedName>
        <fullName evidence="1">DUF1638 domain-containing protein</fullName>
    </recommendedName>
</protein>